<evidence type="ECO:0000256" key="2">
    <source>
        <dbReference type="ARBA" id="ARBA00022448"/>
    </source>
</evidence>
<name>A0A8H2SIF2_9STRA</name>
<reference evidence="11" key="1">
    <citation type="journal article" date="2021" name="Sci. Rep.">
        <title>Diploid genomic architecture of Nitzschia inconspicua, an elite biomass production diatom.</title>
        <authorList>
            <person name="Oliver A."/>
            <person name="Podell S."/>
            <person name="Pinowska A."/>
            <person name="Traller J.C."/>
            <person name="Smith S.R."/>
            <person name="McClure R."/>
            <person name="Beliaev A."/>
            <person name="Bohutskyi P."/>
            <person name="Hill E.A."/>
            <person name="Rabines A."/>
            <person name="Zheng H."/>
            <person name="Allen L.Z."/>
            <person name="Kuo A."/>
            <person name="Grigoriev I.V."/>
            <person name="Allen A.E."/>
            <person name="Hazlebeck D."/>
            <person name="Allen E.E."/>
        </authorList>
    </citation>
    <scope>NUCLEOTIDE SEQUENCE</scope>
    <source>
        <strain evidence="11">Hildebrandi</strain>
    </source>
</reference>
<dbReference type="Pfam" id="PF05115">
    <property type="entry name" value="PetL"/>
    <property type="match status" value="1"/>
</dbReference>
<dbReference type="Proteomes" id="UP000693970">
    <property type="component" value="Plastid Pltd"/>
</dbReference>
<evidence type="ECO:0000256" key="9">
    <source>
        <dbReference type="ARBA" id="ARBA00025834"/>
    </source>
</evidence>
<comment type="function">
    <text evidence="8">Component of the cytochrome b6-f complex, which mediates electron transfer between photosystem II (PSII) and photosystem I (PSI), cyclic electron flow around PSI, and state transitions. PetL is important for photoautotrophic growth as well as for electron transfer efficiency and stability of the cytochrome b6-f complex.</text>
</comment>
<dbReference type="EMBL" id="MW971520">
    <property type="protein sequence ID" value="QXE46212.1"/>
    <property type="molecule type" value="Genomic_DNA"/>
</dbReference>
<keyword evidence="2" id="KW-0813">Transport</keyword>
<dbReference type="AlphaFoldDB" id="A0A8H2SIF2"/>
<dbReference type="InterPro" id="IPR007802">
    <property type="entry name" value="Cyt_b6/f_cplx_su6"/>
</dbReference>
<evidence type="ECO:0000313" key="12">
    <source>
        <dbReference type="Proteomes" id="UP000693970"/>
    </source>
</evidence>
<gene>
    <name evidence="11" type="primary">petL</name>
    <name evidence="11" type="ORF">IV203_000142</name>
</gene>
<sequence length="73" mass="8717">MEGKEEKKIFTNQNFYIDYYIIYINIQKNFYKFHFIIIKKVFMTVAIDYLLLIGFCFALSSGLFLGLKSIKLI</sequence>
<keyword evidence="5 10" id="KW-1133">Transmembrane helix</keyword>
<keyword evidence="6" id="KW-0793">Thylakoid</keyword>
<dbReference type="OrthoDB" id="37827at2759"/>
<evidence type="ECO:0000256" key="7">
    <source>
        <dbReference type="ARBA" id="ARBA00023136"/>
    </source>
</evidence>
<evidence type="ECO:0000256" key="3">
    <source>
        <dbReference type="ARBA" id="ARBA00022692"/>
    </source>
</evidence>
<accession>A0A8H2SIF2</accession>
<geneLocation type="plastid" evidence="11"/>
<evidence type="ECO:0000256" key="6">
    <source>
        <dbReference type="ARBA" id="ARBA00023078"/>
    </source>
</evidence>
<evidence type="ECO:0000256" key="10">
    <source>
        <dbReference type="SAM" id="Phobius"/>
    </source>
</evidence>
<keyword evidence="7 10" id="KW-0472">Membrane</keyword>
<evidence type="ECO:0000256" key="4">
    <source>
        <dbReference type="ARBA" id="ARBA00022982"/>
    </source>
</evidence>
<evidence type="ECO:0000256" key="8">
    <source>
        <dbReference type="ARBA" id="ARBA00025197"/>
    </source>
</evidence>
<comment type="subunit">
    <text evidence="9">The 4 large subunits of the cytochrome b6-f complex are cytochrome b6, subunit IV (17 kDa polypeptide, PetD), cytochrome f and the Rieske protein, while the 4 small subunits are PetG, PetL, PetM and PetN. The complex functions as a dimer.</text>
</comment>
<evidence type="ECO:0000313" key="11">
    <source>
        <dbReference type="EMBL" id="QXE46212.1"/>
    </source>
</evidence>
<dbReference type="GO" id="GO:0009055">
    <property type="term" value="F:electron transfer activity"/>
    <property type="evidence" value="ECO:0007669"/>
    <property type="project" value="InterPro"/>
</dbReference>
<organism evidence="11 12">
    <name type="scientific">Nitzschia inconspicua</name>
    <dbReference type="NCBI Taxonomy" id="303405"/>
    <lineage>
        <taxon>Eukaryota</taxon>
        <taxon>Sar</taxon>
        <taxon>Stramenopiles</taxon>
        <taxon>Ochrophyta</taxon>
        <taxon>Bacillariophyta</taxon>
        <taxon>Bacillariophyceae</taxon>
        <taxon>Bacillariophycidae</taxon>
        <taxon>Bacillariales</taxon>
        <taxon>Bacillariaceae</taxon>
        <taxon>Nitzschia</taxon>
    </lineage>
</organism>
<evidence type="ECO:0000256" key="5">
    <source>
        <dbReference type="ARBA" id="ARBA00022989"/>
    </source>
</evidence>
<dbReference type="GO" id="GO:0016020">
    <property type="term" value="C:membrane"/>
    <property type="evidence" value="ECO:0007669"/>
    <property type="project" value="UniProtKB-SubCell"/>
</dbReference>
<keyword evidence="3 10" id="KW-0812">Transmembrane</keyword>
<keyword evidence="11" id="KW-0934">Plastid</keyword>
<feature type="transmembrane region" description="Helical" evidence="10">
    <location>
        <begin position="49"/>
        <end position="67"/>
    </location>
</feature>
<evidence type="ECO:0000256" key="1">
    <source>
        <dbReference type="ARBA" id="ARBA00004167"/>
    </source>
</evidence>
<keyword evidence="4" id="KW-0249">Electron transport</keyword>
<dbReference type="GO" id="GO:0009512">
    <property type="term" value="C:cytochrome b6f complex"/>
    <property type="evidence" value="ECO:0007669"/>
    <property type="project" value="InterPro"/>
</dbReference>
<protein>
    <submittedName>
        <fullName evidence="11">Cytochrome b6-f complex subunit 6</fullName>
    </submittedName>
</protein>
<comment type="subcellular location">
    <subcellularLocation>
        <location evidence="1">Membrane</location>
        <topology evidence="1">Single-pass membrane protein</topology>
    </subcellularLocation>
</comment>
<proteinExistence type="predicted"/>
<keyword evidence="12" id="KW-1185">Reference proteome</keyword>